<comment type="subcellular location">
    <subcellularLocation>
        <location evidence="4">Cell membrane</location>
        <topology evidence="4">Multi-pass membrane protein</topology>
    </subcellularLocation>
    <subcellularLocation>
        <location evidence="1">Membrane</location>
        <topology evidence="1">Multi-pass membrane protein</topology>
    </subcellularLocation>
</comment>
<gene>
    <name evidence="5" type="ORF">PtA15_1A266</name>
</gene>
<name>A0ABY7C7S2_9BASI</name>
<dbReference type="Proteomes" id="UP001164743">
    <property type="component" value="Chromosome 1A"/>
</dbReference>
<protein>
    <recommendedName>
        <fullName evidence="4">Chitin synthase</fullName>
        <ecNumber evidence="4">2.4.1.16</ecNumber>
    </recommendedName>
</protein>
<dbReference type="EMBL" id="CP110421">
    <property type="protein sequence ID" value="WAQ80928.1"/>
    <property type="molecule type" value="Genomic_DNA"/>
</dbReference>
<evidence type="ECO:0000256" key="1">
    <source>
        <dbReference type="ARBA" id="ARBA00004141"/>
    </source>
</evidence>
<evidence type="ECO:0000256" key="3">
    <source>
        <dbReference type="ARBA" id="ARBA00023136"/>
    </source>
</evidence>
<reference evidence="5" key="1">
    <citation type="submission" date="2022-10" db="EMBL/GenBank/DDBJ databases">
        <title>Puccinia triticina Genome sequencing and assembly.</title>
        <authorList>
            <person name="Li C."/>
        </authorList>
    </citation>
    <scope>NUCLEOTIDE SEQUENCE</scope>
    <source>
        <strain evidence="5">Pt15</strain>
    </source>
</reference>
<keyword evidence="2" id="KW-0812">Transmembrane</keyword>
<sequence>MVQDQPVTAHIYEFTTQLSVDGDLKFKGLEKGIVPTQIIFCMKERNQNKINSHWWMLNAFCPLLQPNVCVLLKVGTKPGPRSLYHLWK</sequence>
<keyword evidence="4" id="KW-0328">Glycosyltransferase</keyword>
<dbReference type="InterPro" id="IPR004835">
    <property type="entry name" value="Chitin_synth"/>
</dbReference>
<dbReference type="PANTHER" id="PTHR22914">
    <property type="entry name" value="CHITIN SYNTHASE"/>
    <property type="match status" value="1"/>
</dbReference>
<evidence type="ECO:0000313" key="5">
    <source>
        <dbReference type="EMBL" id="WAQ80928.1"/>
    </source>
</evidence>
<comment type="function">
    <text evidence="4">Polymerizes chitin, a structural polymer of the cell wall and septum, by transferring the sugar moiety of UDP-GlcNAc to the non-reducing end of the growing chitin polymer.</text>
</comment>
<keyword evidence="3" id="KW-0472">Membrane</keyword>
<dbReference type="RefSeq" id="XP_053016483.1">
    <property type="nucleotide sequence ID" value="XM_053165275.1"/>
</dbReference>
<proteinExistence type="inferred from homology"/>
<accession>A0ABY7C7S2</accession>
<dbReference type="GeneID" id="77806170"/>
<keyword evidence="4" id="KW-1003">Cell membrane</keyword>
<evidence type="ECO:0000256" key="4">
    <source>
        <dbReference type="RuleBase" id="RU366040"/>
    </source>
</evidence>
<keyword evidence="6" id="KW-1185">Reference proteome</keyword>
<keyword evidence="4" id="KW-0961">Cell wall biogenesis/degradation</keyword>
<evidence type="ECO:0000313" key="6">
    <source>
        <dbReference type="Proteomes" id="UP001164743"/>
    </source>
</evidence>
<dbReference type="PANTHER" id="PTHR22914:SF38">
    <property type="entry name" value="CHITIN SYNTHASE 2"/>
    <property type="match status" value="1"/>
</dbReference>
<keyword evidence="4" id="KW-0808">Transferase</keyword>
<dbReference type="EC" id="2.4.1.16" evidence="4"/>
<comment type="catalytic activity">
    <reaction evidence="4">
        <text>[(1-&gt;4)-N-acetyl-beta-D-glucosaminyl](n) + UDP-N-acetyl-alpha-D-glucosamine = [(1-&gt;4)-N-acetyl-beta-D-glucosaminyl](n+1) + UDP + H(+)</text>
        <dbReference type="Rhea" id="RHEA:16637"/>
        <dbReference type="Rhea" id="RHEA-COMP:9593"/>
        <dbReference type="Rhea" id="RHEA-COMP:9595"/>
        <dbReference type="ChEBI" id="CHEBI:15378"/>
        <dbReference type="ChEBI" id="CHEBI:17029"/>
        <dbReference type="ChEBI" id="CHEBI:57705"/>
        <dbReference type="ChEBI" id="CHEBI:58223"/>
        <dbReference type="EC" id="2.4.1.16"/>
    </reaction>
</comment>
<evidence type="ECO:0000256" key="2">
    <source>
        <dbReference type="ARBA" id="ARBA00022692"/>
    </source>
</evidence>
<comment type="similarity">
    <text evidence="4">Belongs to the chitin synthase family.</text>
</comment>
<dbReference type="Pfam" id="PF01644">
    <property type="entry name" value="Chitin_synth_1"/>
    <property type="match status" value="1"/>
</dbReference>
<organism evidence="5 6">
    <name type="scientific">Puccinia triticina</name>
    <dbReference type="NCBI Taxonomy" id="208348"/>
    <lineage>
        <taxon>Eukaryota</taxon>
        <taxon>Fungi</taxon>
        <taxon>Dikarya</taxon>
        <taxon>Basidiomycota</taxon>
        <taxon>Pucciniomycotina</taxon>
        <taxon>Pucciniomycetes</taxon>
        <taxon>Pucciniales</taxon>
        <taxon>Pucciniaceae</taxon>
        <taxon>Puccinia</taxon>
    </lineage>
</organism>